<dbReference type="PROSITE" id="PS50960">
    <property type="entry name" value="HTH_PSQ"/>
    <property type="match status" value="1"/>
</dbReference>
<dbReference type="AlphaFoldDB" id="B4LNC8"/>
<keyword evidence="5 7" id="KW-0238">DNA-binding</keyword>
<keyword evidence="6" id="KW-0804">Transcription</keyword>
<dbReference type="SUPFAM" id="SSF46689">
    <property type="entry name" value="Homeodomain-like"/>
    <property type="match status" value="1"/>
</dbReference>
<protein>
    <recommendedName>
        <fullName evidence="8">HTH psq-type domain-containing protein</fullName>
    </recommendedName>
</protein>
<feature type="domain" description="HTH psq-type" evidence="8">
    <location>
        <begin position="7"/>
        <end position="58"/>
    </location>
</feature>
<dbReference type="Gene3D" id="1.10.10.10">
    <property type="entry name" value="Winged helix-like DNA-binding domain superfamily/Winged helix DNA-binding domain"/>
    <property type="match status" value="1"/>
</dbReference>
<comment type="subcellular location">
    <subcellularLocation>
        <location evidence="1 7">Nucleus</location>
    </subcellularLocation>
</comment>
<dbReference type="FunCoup" id="B4LNC8">
    <property type="interactions" value="45"/>
</dbReference>
<dbReference type="Proteomes" id="UP000008792">
    <property type="component" value="Unassembled WGS sequence"/>
</dbReference>
<feature type="DNA-binding region" description="H-T-H motif" evidence="7">
    <location>
        <begin position="34"/>
        <end position="54"/>
    </location>
</feature>
<dbReference type="OrthoDB" id="6624814at2759"/>
<dbReference type="GO" id="GO:0003677">
    <property type="term" value="F:DNA binding"/>
    <property type="evidence" value="ECO:0007669"/>
    <property type="project" value="UniProtKB-UniRule"/>
</dbReference>
<keyword evidence="3" id="KW-0597">Phosphoprotein</keyword>
<proteinExistence type="predicted"/>
<dbReference type="InParanoid" id="B4LNC8"/>
<evidence type="ECO:0000256" key="1">
    <source>
        <dbReference type="ARBA" id="ARBA00004123"/>
    </source>
</evidence>
<dbReference type="GO" id="GO:0005634">
    <property type="term" value="C:nucleus"/>
    <property type="evidence" value="ECO:0007669"/>
    <property type="project" value="UniProtKB-SubCell"/>
</dbReference>
<evidence type="ECO:0000313" key="10">
    <source>
        <dbReference type="Proteomes" id="UP000008792"/>
    </source>
</evidence>
<dbReference type="InterPro" id="IPR007889">
    <property type="entry name" value="HTH_Psq"/>
</dbReference>
<evidence type="ECO:0000256" key="5">
    <source>
        <dbReference type="ARBA" id="ARBA00023125"/>
    </source>
</evidence>
<keyword evidence="10" id="KW-1185">Reference proteome</keyword>
<dbReference type="PANTHER" id="PTHR33215">
    <property type="entry name" value="PROTEIN DISTAL ANTENNA"/>
    <property type="match status" value="1"/>
</dbReference>
<dbReference type="InterPro" id="IPR051839">
    <property type="entry name" value="RD_transcriptional_regulator"/>
</dbReference>
<evidence type="ECO:0000256" key="4">
    <source>
        <dbReference type="ARBA" id="ARBA00023015"/>
    </source>
</evidence>
<dbReference type="SMR" id="B4LNC8"/>
<reference evidence="9 10" key="1">
    <citation type="journal article" date="2007" name="Nature">
        <title>Evolution of genes and genomes on the Drosophila phylogeny.</title>
        <authorList>
            <consortium name="Drosophila 12 Genomes Consortium"/>
            <person name="Clark A.G."/>
            <person name="Eisen M.B."/>
            <person name="Smith D.R."/>
            <person name="Bergman C.M."/>
            <person name="Oliver B."/>
            <person name="Markow T.A."/>
            <person name="Kaufman T.C."/>
            <person name="Kellis M."/>
            <person name="Gelbart W."/>
            <person name="Iyer V.N."/>
            <person name="Pollard D.A."/>
            <person name="Sackton T.B."/>
            <person name="Larracuente A.M."/>
            <person name="Singh N.D."/>
            <person name="Abad J.P."/>
            <person name="Abt D.N."/>
            <person name="Adryan B."/>
            <person name="Aguade M."/>
            <person name="Akashi H."/>
            <person name="Anderson W.W."/>
            <person name="Aquadro C.F."/>
            <person name="Ardell D.H."/>
            <person name="Arguello R."/>
            <person name="Artieri C.G."/>
            <person name="Barbash D.A."/>
            <person name="Barker D."/>
            <person name="Barsanti P."/>
            <person name="Batterham P."/>
            <person name="Batzoglou S."/>
            <person name="Begun D."/>
            <person name="Bhutkar A."/>
            <person name="Blanco E."/>
            <person name="Bosak S.A."/>
            <person name="Bradley R.K."/>
            <person name="Brand A.D."/>
            <person name="Brent M.R."/>
            <person name="Brooks A.N."/>
            <person name="Brown R.H."/>
            <person name="Butlin R.K."/>
            <person name="Caggese C."/>
            <person name="Calvi B.R."/>
            <person name="Bernardo de Carvalho A."/>
            <person name="Caspi A."/>
            <person name="Castrezana S."/>
            <person name="Celniker S.E."/>
            <person name="Chang J.L."/>
            <person name="Chapple C."/>
            <person name="Chatterji S."/>
            <person name="Chinwalla A."/>
            <person name="Civetta A."/>
            <person name="Clifton S.W."/>
            <person name="Comeron J.M."/>
            <person name="Costello J.C."/>
            <person name="Coyne J.A."/>
            <person name="Daub J."/>
            <person name="David R.G."/>
            <person name="Delcher A.L."/>
            <person name="Delehaunty K."/>
            <person name="Do C.B."/>
            <person name="Ebling H."/>
            <person name="Edwards K."/>
            <person name="Eickbush T."/>
            <person name="Evans J.D."/>
            <person name="Filipski A."/>
            <person name="Findeiss S."/>
            <person name="Freyhult E."/>
            <person name="Fulton L."/>
            <person name="Fulton R."/>
            <person name="Garcia A.C."/>
            <person name="Gardiner A."/>
            <person name="Garfield D.A."/>
            <person name="Garvin B.E."/>
            <person name="Gibson G."/>
            <person name="Gilbert D."/>
            <person name="Gnerre S."/>
            <person name="Godfrey J."/>
            <person name="Good R."/>
            <person name="Gotea V."/>
            <person name="Gravely B."/>
            <person name="Greenberg A.J."/>
            <person name="Griffiths-Jones S."/>
            <person name="Gross S."/>
            <person name="Guigo R."/>
            <person name="Gustafson E.A."/>
            <person name="Haerty W."/>
            <person name="Hahn M.W."/>
            <person name="Halligan D.L."/>
            <person name="Halpern A.L."/>
            <person name="Halter G.M."/>
            <person name="Han M.V."/>
            <person name="Heger A."/>
            <person name="Hillier L."/>
            <person name="Hinrichs A.S."/>
            <person name="Holmes I."/>
            <person name="Hoskins R.A."/>
            <person name="Hubisz M.J."/>
            <person name="Hultmark D."/>
            <person name="Huntley M.A."/>
            <person name="Jaffe D.B."/>
            <person name="Jagadeeshan S."/>
            <person name="Jeck W.R."/>
            <person name="Johnson J."/>
            <person name="Jones C.D."/>
            <person name="Jordan W.C."/>
            <person name="Karpen G.H."/>
            <person name="Kataoka E."/>
            <person name="Keightley P.D."/>
            <person name="Kheradpour P."/>
            <person name="Kirkness E.F."/>
            <person name="Koerich L.B."/>
            <person name="Kristiansen K."/>
            <person name="Kudrna D."/>
            <person name="Kulathinal R.J."/>
            <person name="Kumar S."/>
            <person name="Kwok R."/>
            <person name="Lander E."/>
            <person name="Langley C.H."/>
            <person name="Lapoint R."/>
            <person name="Lazzaro B.P."/>
            <person name="Lee S.J."/>
            <person name="Levesque L."/>
            <person name="Li R."/>
            <person name="Lin C.F."/>
            <person name="Lin M.F."/>
            <person name="Lindblad-Toh K."/>
            <person name="Llopart A."/>
            <person name="Long M."/>
            <person name="Low L."/>
            <person name="Lozovsky E."/>
            <person name="Lu J."/>
            <person name="Luo M."/>
            <person name="Machado C.A."/>
            <person name="Makalowski W."/>
            <person name="Marzo M."/>
            <person name="Matsuda M."/>
            <person name="Matzkin L."/>
            <person name="McAllister B."/>
            <person name="McBride C.S."/>
            <person name="McKernan B."/>
            <person name="McKernan K."/>
            <person name="Mendez-Lago M."/>
            <person name="Minx P."/>
            <person name="Mollenhauer M.U."/>
            <person name="Montooth K."/>
            <person name="Mount S.M."/>
            <person name="Mu X."/>
            <person name="Myers E."/>
            <person name="Negre B."/>
            <person name="Newfeld S."/>
            <person name="Nielsen R."/>
            <person name="Noor M.A."/>
            <person name="O'Grady P."/>
            <person name="Pachter L."/>
            <person name="Papaceit M."/>
            <person name="Parisi M.J."/>
            <person name="Parisi M."/>
            <person name="Parts L."/>
            <person name="Pedersen J.S."/>
            <person name="Pesole G."/>
            <person name="Phillippy A.M."/>
            <person name="Ponting C.P."/>
            <person name="Pop M."/>
            <person name="Porcelli D."/>
            <person name="Powell J.R."/>
            <person name="Prohaska S."/>
            <person name="Pruitt K."/>
            <person name="Puig M."/>
            <person name="Quesneville H."/>
            <person name="Ram K.R."/>
            <person name="Rand D."/>
            <person name="Rasmussen M.D."/>
            <person name="Reed L.K."/>
            <person name="Reenan R."/>
            <person name="Reily A."/>
            <person name="Remington K.A."/>
            <person name="Rieger T.T."/>
            <person name="Ritchie M.G."/>
            <person name="Robin C."/>
            <person name="Rogers Y.H."/>
            <person name="Rohde C."/>
            <person name="Rozas J."/>
            <person name="Rubenfield M.J."/>
            <person name="Ruiz A."/>
            <person name="Russo S."/>
            <person name="Salzberg S.L."/>
            <person name="Sanchez-Gracia A."/>
            <person name="Saranga D.J."/>
            <person name="Sato H."/>
            <person name="Schaeffer S.W."/>
            <person name="Schatz M.C."/>
            <person name="Schlenke T."/>
            <person name="Schwartz R."/>
            <person name="Segarra C."/>
            <person name="Singh R.S."/>
            <person name="Sirot L."/>
            <person name="Sirota M."/>
            <person name="Sisneros N.B."/>
            <person name="Smith C.D."/>
            <person name="Smith T.F."/>
            <person name="Spieth J."/>
            <person name="Stage D.E."/>
            <person name="Stark A."/>
            <person name="Stephan W."/>
            <person name="Strausberg R.L."/>
            <person name="Strempel S."/>
            <person name="Sturgill D."/>
            <person name="Sutton G."/>
            <person name="Sutton G.G."/>
            <person name="Tao W."/>
            <person name="Teichmann S."/>
            <person name="Tobari Y.N."/>
            <person name="Tomimura Y."/>
            <person name="Tsolas J.M."/>
            <person name="Valente V.L."/>
            <person name="Venter E."/>
            <person name="Venter J.C."/>
            <person name="Vicario S."/>
            <person name="Vieira F.G."/>
            <person name="Vilella A.J."/>
            <person name="Villasante A."/>
            <person name="Walenz B."/>
            <person name="Wang J."/>
            <person name="Wasserman M."/>
            <person name="Watts T."/>
            <person name="Wilson D."/>
            <person name="Wilson R.K."/>
            <person name="Wing R.A."/>
            <person name="Wolfner M.F."/>
            <person name="Wong A."/>
            <person name="Wong G.K."/>
            <person name="Wu C.I."/>
            <person name="Wu G."/>
            <person name="Yamamoto D."/>
            <person name="Yang H.P."/>
            <person name="Yang S.P."/>
            <person name="Yorke J.A."/>
            <person name="Yoshida K."/>
            <person name="Zdobnov E."/>
            <person name="Zhang P."/>
            <person name="Zhang Y."/>
            <person name="Zimin A.V."/>
            <person name="Baldwin J."/>
            <person name="Abdouelleil A."/>
            <person name="Abdulkadir J."/>
            <person name="Abebe A."/>
            <person name="Abera B."/>
            <person name="Abreu J."/>
            <person name="Acer S.C."/>
            <person name="Aftuck L."/>
            <person name="Alexander A."/>
            <person name="An P."/>
            <person name="Anderson E."/>
            <person name="Anderson S."/>
            <person name="Arachi H."/>
            <person name="Azer M."/>
            <person name="Bachantsang P."/>
            <person name="Barry A."/>
            <person name="Bayul T."/>
            <person name="Berlin A."/>
            <person name="Bessette D."/>
            <person name="Bloom T."/>
            <person name="Blye J."/>
            <person name="Boguslavskiy L."/>
            <person name="Bonnet C."/>
            <person name="Boukhgalter B."/>
            <person name="Bourzgui I."/>
            <person name="Brown A."/>
            <person name="Cahill P."/>
            <person name="Channer S."/>
            <person name="Cheshatsang Y."/>
            <person name="Chuda L."/>
            <person name="Citroen M."/>
            <person name="Collymore A."/>
            <person name="Cooke P."/>
            <person name="Costello M."/>
            <person name="D'Aco K."/>
            <person name="Daza R."/>
            <person name="De Haan G."/>
            <person name="DeGray S."/>
            <person name="DeMaso C."/>
            <person name="Dhargay N."/>
            <person name="Dooley K."/>
            <person name="Dooley E."/>
            <person name="Doricent M."/>
            <person name="Dorje P."/>
            <person name="Dorjee K."/>
            <person name="Dupes A."/>
            <person name="Elong R."/>
            <person name="Falk J."/>
            <person name="Farina A."/>
            <person name="Faro S."/>
            <person name="Ferguson D."/>
            <person name="Fisher S."/>
            <person name="Foley C.D."/>
            <person name="Franke A."/>
            <person name="Friedrich D."/>
            <person name="Gadbois L."/>
            <person name="Gearin G."/>
            <person name="Gearin C.R."/>
            <person name="Giannoukos G."/>
            <person name="Goode T."/>
            <person name="Graham J."/>
            <person name="Grandbois E."/>
            <person name="Grewal S."/>
            <person name="Gyaltsen K."/>
            <person name="Hafez N."/>
            <person name="Hagos B."/>
            <person name="Hall J."/>
            <person name="Henson C."/>
            <person name="Hollinger A."/>
            <person name="Honan T."/>
            <person name="Huard M.D."/>
            <person name="Hughes L."/>
            <person name="Hurhula B."/>
            <person name="Husby M.E."/>
            <person name="Kamat A."/>
            <person name="Kanga B."/>
            <person name="Kashin S."/>
            <person name="Khazanovich D."/>
            <person name="Kisner P."/>
            <person name="Lance K."/>
            <person name="Lara M."/>
            <person name="Lee W."/>
            <person name="Lennon N."/>
            <person name="Letendre F."/>
            <person name="LeVine R."/>
            <person name="Lipovsky A."/>
            <person name="Liu X."/>
            <person name="Liu J."/>
            <person name="Liu S."/>
            <person name="Lokyitsang T."/>
            <person name="Lokyitsang Y."/>
            <person name="Lubonja R."/>
            <person name="Lui A."/>
            <person name="MacDonald P."/>
            <person name="Magnisalis V."/>
            <person name="Maru K."/>
            <person name="Matthews C."/>
            <person name="McCusker W."/>
            <person name="McDonough S."/>
            <person name="Mehta T."/>
            <person name="Meldrim J."/>
            <person name="Meneus L."/>
            <person name="Mihai O."/>
            <person name="Mihalev A."/>
            <person name="Mihova T."/>
            <person name="Mittelman R."/>
            <person name="Mlenga V."/>
            <person name="Montmayeur A."/>
            <person name="Mulrain L."/>
            <person name="Navidi A."/>
            <person name="Naylor J."/>
            <person name="Negash T."/>
            <person name="Nguyen T."/>
            <person name="Nguyen N."/>
            <person name="Nicol R."/>
            <person name="Norbu C."/>
            <person name="Norbu N."/>
            <person name="Novod N."/>
            <person name="O'Neill B."/>
            <person name="Osman S."/>
            <person name="Markiewicz E."/>
            <person name="Oyono O.L."/>
            <person name="Patti C."/>
            <person name="Phunkhang P."/>
            <person name="Pierre F."/>
            <person name="Priest M."/>
            <person name="Raghuraman S."/>
            <person name="Rege F."/>
            <person name="Reyes R."/>
            <person name="Rise C."/>
            <person name="Rogov P."/>
            <person name="Ross K."/>
            <person name="Ryan E."/>
            <person name="Settipalli S."/>
            <person name="Shea T."/>
            <person name="Sherpa N."/>
            <person name="Shi L."/>
            <person name="Shih D."/>
            <person name="Sparrow T."/>
            <person name="Spaulding J."/>
            <person name="Stalker J."/>
            <person name="Stange-Thomann N."/>
            <person name="Stavropoulos S."/>
            <person name="Stone C."/>
            <person name="Strader C."/>
            <person name="Tesfaye S."/>
            <person name="Thomson T."/>
            <person name="Thoulutsang Y."/>
            <person name="Thoulutsang D."/>
            <person name="Topham K."/>
            <person name="Topping I."/>
            <person name="Tsamla T."/>
            <person name="Vassiliev H."/>
            <person name="Vo A."/>
            <person name="Wangchuk T."/>
            <person name="Wangdi T."/>
            <person name="Weiand M."/>
            <person name="Wilkinson J."/>
            <person name="Wilson A."/>
            <person name="Yadav S."/>
            <person name="Young G."/>
            <person name="Yu Q."/>
            <person name="Zembek L."/>
            <person name="Zhong D."/>
            <person name="Zimmer A."/>
            <person name="Zwirko Z."/>
            <person name="Jaffe D.B."/>
            <person name="Alvarez P."/>
            <person name="Brockman W."/>
            <person name="Butler J."/>
            <person name="Chin C."/>
            <person name="Gnerre S."/>
            <person name="Grabherr M."/>
            <person name="Kleber M."/>
            <person name="Mauceli E."/>
            <person name="MacCallum I."/>
        </authorList>
    </citation>
    <scope>NUCLEOTIDE SEQUENCE [LARGE SCALE GENOMIC DNA]</scope>
    <source>
        <strain evidence="10">Tucson 15010-1051.87</strain>
    </source>
</reference>
<keyword evidence="7" id="KW-0539">Nucleus</keyword>
<name>B4LNC8_DROVI</name>
<dbReference type="InterPro" id="IPR009057">
    <property type="entry name" value="Homeodomain-like_sf"/>
</dbReference>
<dbReference type="KEGG" id="dvi:6626657"/>
<evidence type="ECO:0000256" key="2">
    <source>
        <dbReference type="ARBA" id="ARBA00022473"/>
    </source>
</evidence>
<dbReference type="eggNOG" id="ENOG502TBNX">
    <property type="taxonomic scope" value="Eukaryota"/>
</dbReference>
<keyword evidence="4" id="KW-0805">Transcription regulation</keyword>
<dbReference type="EMBL" id="CH940648">
    <property type="protein sequence ID" value="EDW61080.2"/>
    <property type="molecule type" value="Genomic_DNA"/>
</dbReference>
<accession>B4LNC8</accession>
<evidence type="ECO:0000256" key="7">
    <source>
        <dbReference type="PROSITE-ProRule" id="PRU00320"/>
    </source>
</evidence>
<gene>
    <name evidence="9" type="primary">Dvir\GJ20502</name>
    <name evidence="9" type="ORF">Dvir_GJ20502</name>
</gene>
<dbReference type="InterPro" id="IPR036388">
    <property type="entry name" value="WH-like_DNA-bd_sf"/>
</dbReference>
<dbReference type="Pfam" id="PF04218">
    <property type="entry name" value="CENP-B_N"/>
    <property type="match status" value="1"/>
</dbReference>
<evidence type="ECO:0000256" key="3">
    <source>
        <dbReference type="ARBA" id="ARBA00022553"/>
    </source>
</evidence>
<evidence type="ECO:0000313" key="9">
    <source>
        <dbReference type="EMBL" id="EDW61080.2"/>
    </source>
</evidence>
<dbReference type="PANTHER" id="PTHR33215:SF13">
    <property type="entry name" value="PROTEIN DISTAL ANTENNA"/>
    <property type="match status" value="1"/>
</dbReference>
<organism evidence="9 10">
    <name type="scientific">Drosophila virilis</name>
    <name type="common">Fruit fly</name>
    <dbReference type="NCBI Taxonomy" id="7244"/>
    <lineage>
        <taxon>Eukaryota</taxon>
        <taxon>Metazoa</taxon>
        <taxon>Ecdysozoa</taxon>
        <taxon>Arthropoda</taxon>
        <taxon>Hexapoda</taxon>
        <taxon>Insecta</taxon>
        <taxon>Pterygota</taxon>
        <taxon>Neoptera</taxon>
        <taxon>Endopterygota</taxon>
        <taxon>Diptera</taxon>
        <taxon>Brachycera</taxon>
        <taxon>Muscomorpha</taxon>
        <taxon>Ephydroidea</taxon>
        <taxon>Drosophilidae</taxon>
        <taxon>Drosophila</taxon>
    </lineage>
</organism>
<sequence length="230" mass="24941">MERTAVPRGKRPRVQVSMDDKERAIARIRNGETKAGISRELGVPESTVRGWVKRADQRMAREAGEGTETASPPSLVVHSLKLPAKRDHNGQQRTRSIAPMPVAVPLPMQLFQQAASSQLQLNGWLHIFNAGILNFTLIATAAYLRARVRGTTDRQSLWQIICEYVDEAGRNVAANGGQYVAPAGTTINRQQLSSPAPSRNVGGGGFVAPRLHITAEDDEDASMDVEGASP</sequence>
<keyword evidence="2" id="KW-0217">Developmental protein</keyword>
<evidence type="ECO:0000259" key="8">
    <source>
        <dbReference type="PROSITE" id="PS50960"/>
    </source>
</evidence>
<dbReference type="HOGENOM" id="CLU_2148455_0_0_1"/>
<evidence type="ECO:0000256" key="6">
    <source>
        <dbReference type="ARBA" id="ARBA00023163"/>
    </source>
</evidence>